<gene>
    <name evidence="6" type="primary">purN</name>
    <name evidence="8" type="ORF">DES38_10677</name>
</gene>
<evidence type="ECO:0000256" key="3">
    <source>
        <dbReference type="ARBA" id="ARBA00022755"/>
    </source>
</evidence>
<evidence type="ECO:0000256" key="6">
    <source>
        <dbReference type="HAMAP-Rule" id="MF_01930"/>
    </source>
</evidence>
<dbReference type="RefSeq" id="WP_110251379.1">
    <property type="nucleotide sequence ID" value="NZ_QJJR01000006.1"/>
</dbReference>
<feature type="binding site" evidence="6">
    <location>
        <begin position="15"/>
        <end position="17"/>
    </location>
    <ligand>
        <name>N(1)-(5-phospho-beta-D-ribosyl)glycinamide</name>
        <dbReference type="ChEBI" id="CHEBI:143788"/>
    </ligand>
</feature>
<dbReference type="PANTHER" id="PTHR43369:SF2">
    <property type="entry name" value="PHOSPHORIBOSYLGLYCINAMIDE FORMYLTRANSFERASE"/>
    <property type="match status" value="1"/>
</dbReference>
<dbReference type="Gene3D" id="3.40.50.170">
    <property type="entry name" value="Formyl transferase, N-terminal domain"/>
    <property type="match status" value="1"/>
</dbReference>
<comment type="pathway">
    <text evidence="1 6">Purine metabolism; IMP biosynthesis via de novo pathway; N(2)-formyl-N(1)-(5-phospho-D-ribosyl)glycinamide from N(1)-(5-phospho-D-ribosyl)glycinamide (10-formyl THF route): step 1/1.</text>
</comment>
<dbReference type="EMBL" id="QJJR01000006">
    <property type="protein sequence ID" value="PXW91043.1"/>
    <property type="molecule type" value="Genomic_DNA"/>
</dbReference>
<feature type="domain" description="Formyl transferase N-terminal" evidence="7">
    <location>
        <begin position="6"/>
        <end position="185"/>
    </location>
</feature>
<dbReference type="InterPro" id="IPR004607">
    <property type="entry name" value="GART"/>
</dbReference>
<dbReference type="GO" id="GO:0004644">
    <property type="term" value="F:phosphoribosylglycinamide formyltransferase activity"/>
    <property type="evidence" value="ECO:0007669"/>
    <property type="project" value="UniProtKB-UniRule"/>
</dbReference>
<dbReference type="OrthoDB" id="9806170at2"/>
<evidence type="ECO:0000256" key="1">
    <source>
        <dbReference type="ARBA" id="ARBA00005054"/>
    </source>
</evidence>
<comment type="similarity">
    <text evidence="4 6">Belongs to the GART family.</text>
</comment>
<dbReference type="CDD" id="cd08645">
    <property type="entry name" value="FMT_core_GART"/>
    <property type="match status" value="1"/>
</dbReference>
<dbReference type="InterPro" id="IPR036477">
    <property type="entry name" value="Formyl_transf_N_sf"/>
</dbReference>
<evidence type="ECO:0000259" key="7">
    <source>
        <dbReference type="Pfam" id="PF00551"/>
    </source>
</evidence>
<evidence type="ECO:0000313" key="8">
    <source>
        <dbReference type="EMBL" id="PXW91043.1"/>
    </source>
</evidence>
<keyword evidence="3 6" id="KW-0658">Purine biosynthesis</keyword>
<dbReference type="GO" id="GO:0005829">
    <property type="term" value="C:cytosol"/>
    <property type="evidence" value="ECO:0007669"/>
    <property type="project" value="TreeGrafter"/>
</dbReference>
<evidence type="ECO:0000313" key="9">
    <source>
        <dbReference type="Proteomes" id="UP000247922"/>
    </source>
</evidence>
<evidence type="ECO:0000256" key="4">
    <source>
        <dbReference type="ARBA" id="ARBA00038440"/>
    </source>
</evidence>
<reference evidence="8 9" key="1">
    <citation type="submission" date="2018-05" db="EMBL/GenBank/DDBJ databases">
        <title>Genomic Encyclopedia of Type Strains, Phase IV (KMG-IV): sequencing the most valuable type-strain genomes for metagenomic binning, comparative biology and taxonomic classification.</title>
        <authorList>
            <person name="Goeker M."/>
        </authorList>
    </citation>
    <scope>NUCLEOTIDE SEQUENCE [LARGE SCALE GENOMIC DNA]</scope>
    <source>
        <strain evidence="8 9">DSM 22440</strain>
    </source>
</reference>
<accession>A0A2V3W9K6</accession>
<evidence type="ECO:0000256" key="2">
    <source>
        <dbReference type="ARBA" id="ARBA00022679"/>
    </source>
</evidence>
<dbReference type="HAMAP" id="MF_01930">
    <property type="entry name" value="PurN"/>
    <property type="match status" value="1"/>
</dbReference>
<comment type="function">
    <text evidence="6">Catalyzes the transfer of a formyl group from 10-formyltetrahydrofolate to 5-phospho-ribosyl-glycinamide (GAR), producing 5-phospho-ribosyl-N-formylglycinamide (FGAR) and tetrahydrofolate.</text>
</comment>
<feature type="binding site" evidence="6">
    <location>
        <position position="110"/>
    </location>
    <ligand>
        <name>(6R)-10-formyltetrahydrofolate</name>
        <dbReference type="ChEBI" id="CHEBI:195366"/>
    </ligand>
</feature>
<dbReference type="FunFam" id="3.40.50.170:FF:000007">
    <property type="entry name" value="Phosphoribosylglycinamide formyltransferase"/>
    <property type="match status" value="1"/>
</dbReference>
<dbReference type="InterPro" id="IPR001555">
    <property type="entry name" value="GART_AS"/>
</dbReference>
<organism evidence="8 9">
    <name type="scientific">Streptohalobacillus salinus</name>
    <dbReference type="NCBI Taxonomy" id="621096"/>
    <lineage>
        <taxon>Bacteria</taxon>
        <taxon>Bacillati</taxon>
        <taxon>Bacillota</taxon>
        <taxon>Bacilli</taxon>
        <taxon>Bacillales</taxon>
        <taxon>Bacillaceae</taxon>
        <taxon>Streptohalobacillus</taxon>
    </lineage>
</organism>
<feature type="active site" description="Proton donor" evidence="6">
    <location>
        <position position="112"/>
    </location>
</feature>
<protein>
    <recommendedName>
        <fullName evidence="6">Phosphoribosylglycinamide formyltransferase</fullName>
        <ecNumber evidence="6">2.1.2.2</ecNumber>
    </recommendedName>
    <alternativeName>
        <fullName evidence="6">5'-phosphoribosylglycinamide transformylase</fullName>
    </alternativeName>
    <alternativeName>
        <fullName evidence="6">GAR transformylase</fullName>
        <shortName evidence="6">GART</shortName>
    </alternativeName>
</protein>
<dbReference type="Proteomes" id="UP000247922">
    <property type="component" value="Unassembled WGS sequence"/>
</dbReference>
<feature type="site" description="Raises pKa of active site His" evidence="6">
    <location>
        <position position="148"/>
    </location>
</feature>
<dbReference type="Pfam" id="PF00551">
    <property type="entry name" value="Formyl_trans_N"/>
    <property type="match status" value="1"/>
</dbReference>
<dbReference type="EC" id="2.1.2.2" evidence="6"/>
<dbReference type="PANTHER" id="PTHR43369">
    <property type="entry name" value="PHOSPHORIBOSYLGLYCINAMIDE FORMYLTRANSFERASE"/>
    <property type="match status" value="1"/>
</dbReference>
<dbReference type="AlphaFoldDB" id="A0A2V3W9K6"/>
<name>A0A2V3W9K6_9BACI</name>
<keyword evidence="9" id="KW-1185">Reference proteome</keyword>
<proteinExistence type="inferred from homology"/>
<sequence>MKAKTKLAVFASGTGSNFVAIQAAIEQGELDAEVVLVVSDQANALVLDKAKAFGVETFVFDPKAFTNKAAFESKIVEALHIKAVEGIILAGYMRLIGPTLLHAFEGRIINIHPSLLPSFKGLDAIGQAFEAGVKITGVTIHYVDAGMDTGRIIAQACVAIDDADTRAMLQTNIQQVEHKLYPETIQTLITKGDFS</sequence>
<dbReference type="InterPro" id="IPR002376">
    <property type="entry name" value="Formyl_transf_N"/>
</dbReference>
<keyword evidence="2 6" id="KW-0808">Transferase</keyword>
<dbReference type="GO" id="GO:0006189">
    <property type="term" value="P:'de novo' IMP biosynthetic process"/>
    <property type="evidence" value="ECO:0007669"/>
    <property type="project" value="UniProtKB-UniRule"/>
</dbReference>
<dbReference type="SUPFAM" id="SSF53328">
    <property type="entry name" value="Formyltransferase"/>
    <property type="match status" value="1"/>
</dbReference>
<feature type="binding site" evidence="6">
    <location>
        <begin position="93"/>
        <end position="96"/>
    </location>
    <ligand>
        <name>(6R)-10-formyltetrahydrofolate</name>
        <dbReference type="ChEBI" id="CHEBI:195366"/>
    </ligand>
</feature>
<evidence type="ECO:0000256" key="5">
    <source>
        <dbReference type="ARBA" id="ARBA00047664"/>
    </source>
</evidence>
<feature type="binding site" evidence="6">
    <location>
        <position position="68"/>
    </location>
    <ligand>
        <name>(6R)-10-formyltetrahydrofolate</name>
        <dbReference type="ChEBI" id="CHEBI:195366"/>
    </ligand>
</feature>
<dbReference type="NCBIfam" id="TIGR00639">
    <property type="entry name" value="PurN"/>
    <property type="match status" value="1"/>
</dbReference>
<dbReference type="UniPathway" id="UPA00074">
    <property type="reaction ID" value="UER00126"/>
</dbReference>
<dbReference type="PROSITE" id="PS00373">
    <property type="entry name" value="GART"/>
    <property type="match status" value="1"/>
</dbReference>
<comment type="caution">
    <text evidence="8">The sequence shown here is derived from an EMBL/GenBank/DDBJ whole genome shotgun (WGS) entry which is preliminary data.</text>
</comment>
<comment type="catalytic activity">
    <reaction evidence="5 6">
        <text>N(1)-(5-phospho-beta-D-ribosyl)glycinamide + (6R)-10-formyltetrahydrofolate = N(2)-formyl-N(1)-(5-phospho-beta-D-ribosyl)glycinamide + (6S)-5,6,7,8-tetrahydrofolate + H(+)</text>
        <dbReference type="Rhea" id="RHEA:15053"/>
        <dbReference type="ChEBI" id="CHEBI:15378"/>
        <dbReference type="ChEBI" id="CHEBI:57453"/>
        <dbReference type="ChEBI" id="CHEBI:143788"/>
        <dbReference type="ChEBI" id="CHEBI:147286"/>
        <dbReference type="ChEBI" id="CHEBI:195366"/>
        <dbReference type="EC" id="2.1.2.2"/>
    </reaction>
</comment>